<dbReference type="OrthoDB" id="5961210at2759"/>
<accession>A0A8S1D0I7</accession>
<keyword evidence="2 3" id="KW-0238">DNA-binding</keyword>
<dbReference type="GO" id="GO:0030154">
    <property type="term" value="P:cell differentiation"/>
    <property type="evidence" value="ECO:0007669"/>
    <property type="project" value="TreeGrafter"/>
</dbReference>
<keyword evidence="8" id="KW-1185">Reference proteome</keyword>
<evidence type="ECO:0000256" key="4">
    <source>
        <dbReference type="SAM" id="MobiDB-lite"/>
    </source>
</evidence>
<dbReference type="InterPro" id="IPR000418">
    <property type="entry name" value="Ets_dom"/>
</dbReference>
<feature type="domain" description="PNT" evidence="6">
    <location>
        <begin position="367"/>
        <end position="451"/>
    </location>
</feature>
<comment type="subcellular location">
    <subcellularLocation>
        <location evidence="3">Nucleus</location>
    </subcellularLocation>
</comment>
<evidence type="ECO:0000313" key="8">
    <source>
        <dbReference type="Proteomes" id="UP000494165"/>
    </source>
</evidence>
<feature type="compositionally biased region" description="Polar residues" evidence="4">
    <location>
        <begin position="208"/>
        <end position="219"/>
    </location>
</feature>
<dbReference type="SMART" id="SM00413">
    <property type="entry name" value="ETS"/>
    <property type="match status" value="1"/>
</dbReference>
<comment type="similarity">
    <text evidence="1 3">Belongs to the ETS family.</text>
</comment>
<dbReference type="PROSITE" id="PS00346">
    <property type="entry name" value="ETS_DOMAIN_2"/>
    <property type="match status" value="1"/>
</dbReference>
<dbReference type="InterPro" id="IPR036388">
    <property type="entry name" value="WH-like_DNA-bd_sf"/>
</dbReference>
<name>A0A8S1D0I7_9INSE</name>
<evidence type="ECO:0000256" key="3">
    <source>
        <dbReference type="RuleBase" id="RU004019"/>
    </source>
</evidence>
<dbReference type="AlphaFoldDB" id="A0A8S1D0I7"/>
<proteinExistence type="inferred from homology"/>
<dbReference type="SMART" id="SM00251">
    <property type="entry name" value="SAM_PNT"/>
    <property type="match status" value="1"/>
</dbReference>
<reference evidence="7 8" key="1">
    <citation type="submission" date="2020-04" db="EMBL/GenBank/DDBJ databases">
        <authorList>
            <person name="Alioto T."/>
            <person name="Alioto T."/>
            <person name="Gomez Garrido J."/>
        </authorList>
    </citation>
    <scope>NUCLEOTIDE SEQUENCE [LARGE SCALE GENOMIC DNA]</scope>
</reference>
<feature type="compositionally biased region" description="Low complexity" evidence="4">
    <location>
        <begin position="486"/>
        <end position="500"/>
    </location>
</feature>
<dbReference type="Gene3D" id="1.10.10.10">
    <property type="entry name" value="Winged helix-like DNA-binding domain superfamily/Winged helix DNA-binding domain"/>
    <property type="match status" value="1"/>
</dbReference>
<dbReference type="EMBL" id="CADEPI010000116">
    <property type="protein sequence ID" value="CAB3375656.1"/>
    <property type="molecule type" value="Genomic_DNA"/>
</dbReference>
<feature type="region of interest" description="Disordered" evidence="4">
    <location>
        <begin position="457"/>
        <end position="501"/>
    </location>
</feature>
<dbReference type="PRINTS" id="PR00454">
    <property type="entry name" value="ETSDOMAIN"/>
</dbReference>
<dbReference type="SUPFAM" id="SSF47769">
    <property type="entry name" value="SAM/Pointed domain"/>
    <property type="match status" value="1"/>
</dbReference>
<evidence type="ECO:0000313" key="7">
    <source>
        <dbReference type="EMBL" id="CAB3375656.1"/>
    </source>
</evidence>
<sequence>MAIKSQSETPLEPQNANVIRETTARAASLPDLWLGWLLSPFSSLETRSSTRLVAGQGAARNIRAIEQPEQPPAAPEVLPQQFANRSKLPPNNMPQVVPSVGYYSPNYMSLFADSFDLSLLPDDSAVPGSPEEADLMLCLAASGAISPPYEYQQQQQSPLSDLYKGGSGGCNLLKEEPLSPYNSSYSYADSICSSPGNSGAQRCPSPYSPSVASEASSTPKVEDSCANLRGLLQDPPQRTRDELTALLQAPLKRSAPVDPIFGAFEEGYKKRIKEEVPTFDDFYTIKEEMCQSEYKEKKSILDGLLDGKFKNNDASSNSTDQQFVGSPQPDLGCEVEQIAPVLSMALEQLKNDVDNTCSVLGISTGNTDCTGDIRPGLNFALYSEPSKWTMEDVKAWLLWTLRQYALPMISMEYFNMDGSIFVTLTEEDFQQRAPQCGSTLFAQLEIWKAASAERTLSPQNQWTTSSQPSSVEESAELSDGEISINSPAPASTGASASGATGRSGGSHIHLWQFLKELLSKPQMNSSFIRWLDRSQGVFKIEDSVTVARLWGRRKNRPAMNYDKLSRSIRQYYKKGIMKKTERSQRLVYQFCHPYCL</sequence>
<dbReference type="InterPro" id="IPR046328">
    <property type="entry name" value="ETS_fam"/>
</dbReference>
<evidence type="ECO:0000256" key="1">
    <source>
        <dbReference type="ARBA" id="ARBA00005562"/>
    </source>
</evidence>
<dbReference type="Proteomes" id="UP000494165">
    <property type="component" value="Unassembled WGS sequence"/>
</dbReference>
<evidence type="ECO:0000259" key="5">
    <source>
        <dbReference type="PROSITE" id="PS50061"/>
    </source>
</evidence>
<protein>
    <recommendedName>
        <fullName evidence="9">ETS domain-containing protein</fullName>
    </recommendedName>
</protein>
<dbReference type="SUPFAM" id="SSF46785">
    <property type="entry name" value="Winged helix' DNA-binding domain"/>
    <property type="match status" value="1"/>
</dbReference>
<dbReference type="Pfam" id="PF00178">
    <property type="entry name" value="Ets"/>
    <property type="match status" value="1"/>
</dbReference>
<evidence type="ECO:0008006" key="9">
    <source>
        <dbReference type="Google" id="ProtNLM"/>
    </source>
</evidence>
<comment type="caution">
    <text evidence="7">The sequence shown here is derived from an EMBL/GenBank/DDBJ whole genome shotgun (WGS) entry which is preliminary data.</text>
</comment>
<dbReference type="PROSITE" id="PS50061">
    <property type="entry name" value="ETS_DOMAIN_3"/>
    <property type="match status" value="1"/>
</dbReference>
<feature type="domain" description="ETS" evidence="5">
    <location>
        <begin position="508"/>
        <end position="591"/>
    </location>
</feature>
<dbReference type="Pfam" id="PF02198">
    <property type="entry name" value="SAM_PNT"/>
    <property type="match status" value="1"/>
</dbReference>
<dbReference type="GO" id="GO:0043565">
    <property type="term" value="F:sequence-specific DNA binding"/>
    <property type="evidence" value="ECO:0007669"/>
    <property type="project" value="InterPro"/>
</dbReference>
<dbReference type="InterPro" id="IPR036390">
    <property type="entry name" value="WH_DNA-bd_sf"/>
</dbReference>
<feature type="compositionally biased region" description="Polar residues" evidence="4">
    <location>
        <begin position="457"/>
        <end position="472"/>
    </location>
</feature>
<dbReference type="GO" id="GO:0000981">
    <property type="term" value="F:DNA-binding transcription factor activity, RNA polymerase II-specific"/>
    <property type="evidence" value="ECO:0007669"/>
    <property type="project" value="TreeGrafter"/>
</dbReference>
<keyword evidence="3" id="KW-0539">Nucleus</keyword>
<dbReference type="FunFam" id="1.10.10.10:FF:000996">
    <property type="entry name" value="Predicted protein"/>
    <property type="match status" value="1"/>
</dbReference>
<dbReference type="PANTHER" id="PTHR11849:SF182">
    <property type="entry name" value="SAM POINTED DOMAIN-CONTAINING ETS TRANSCRIPTION FACTOR"/>
    <property type="match status" value="1"/>
</dbReference>
<feature type="region of interest" description="Disordered" evidence="4">
    <location>
        <begin position="198"/>
        <end position="221"/>
    </location>
</feature>
<dbReference type="InterPro" id="IPR003118">
    <property type="entry name" value="Pointed_dom"/>
</dbReference>
<organism evidence="7 8">
    <name type="scientific">Cloeon dipterum</name>
    <dbReference type="NCBI Taxonomy" id="197152"/>
    <lineage>
        <taxon>Eukaryota</taxon>
        <taxon>Metazoa</taxon>
        <taxon>Ecdysozoa</taxon>
        <taxon>Arthropoda</taxon>
        <taxon>Hexapoda</taxon>
        <taxon>Insecta</taxon>
        <taxon>Pterygota</taxon>
        <taxon>Palaeoptera</taxon>
        <taxon>Ephemeroptera</taxon>
        <taxon>Pisciforma</taxon>
        <taxon>Baetidae</taxon>
        <taxon>Cloeon</taxon>
    </lineage>
</organism>
<evidence type="ECO:0000259" key="6">
    <source>
        <dbReference type="PROSITE" id="PS51433"/>
    </source>
</evidence>
<dbReference type="InterPro" id="IPR013761">
    <property type="entry name" value="SAM/pointed_sf"/>
</dbReference>
<dbReference type="Gene3D" id="1.10.150.50">
    <property type="entry name" value="Transcription Factor, Ets-1"/>
    <property type="match status" value="1"/>
</dbReference>
<dbReference type="GO" id="GO:0005634">
    <property type="term" value="C:nucleus"/>
    <property type="evidence" value="ECO:0007669"/>
    <property type="project" value="UniProtKB-SubCell"/>
</dbReference>
<evidence type="ECO:0000256" key="2">
    <source>
        <dbReference type="ARBA" id="ARBA00023125"/>
    </source>
</evidence>
<dbReference type="PROSITE" id="PS00345">
    <property type="entry name" value="ETS_DOMAIN_1"/>
    <property type="match status" value="1"/>
</dbReference>
<dbReference type="PANTHER" id="PTHR11849">
    <property type="entry name" value="ETS"/>
    <property type="match status" value="1"/>
</dbReference>
<gene>
    <name evidence="7" type="ORF">CLODIP_2_CD13084</name>
</gene>
<dbReference type="PROSITE" id="PS51433">
    <property type="entry name" value="PNT"/>
    <property type="match status" value="1"/>
</dbReference>